<keyword evidence="1" id="KW-0472">Membrane</keyword>
<keyword evidence="1" id="KW-1133">Transmembrane helix</keyword>
<gene>
    <name evidence="2" type="ORF">DY251_13105</name>
</gene>
<name>A0A371XCZ8_9HYPH</name>
<dbReference type="Proteomes" id="UP000262379">
    <property type="component" value="Unassembled WGS sequence"/>
</dbReference>
<keyword evidence="3" id="KW-1185">Reference proteome</keyword>
<sequence>MARYFSSSRDDIVENLEEQLAALRKEVKSLRKVAAKRGAAAYEDASDGVSHLYEEIADRVVEALPPLRKSARRFEQHARENPAAAAAVGLVVLGLLAAMMVRRS</sequence>
<comment type="caution">
    <text evidence="2">The sequence shown here is derived from an EMBL/GenBank/DDBJ whole genome shotgun (WGS) entry which is preliminary data.</text>
</comment>
<dbReference type="AlphaFoldDB" id="A0A371XCZ8"/>
<dbReference type="EMBL" id="QURN01000009">
    <property type="protein sequence ID" value="RFC67101.1"/>
    <property type="molecule type" value="Genomic_DNA"/>
</dbReference>
<keyword evidence="1" id="KW-0812">Transmembrane</keyword>
<organism evidence="2 3">
    <name type="scientific">Mesorhizobium denitrificans</name>
    <dbReference type="NCBI Taxonomy" id="2294114"/>
    <lineage>
        <taxon>Bacteria</taxon>
        <taxon>Pseudomonadati</taxon>
        <taxon>Pseudomonadota</taxon>
        <taxon>Alphaproteobacteria</taxon>
        <taxon>Hyphomicrobiales</taxon>
        <taxon>Phyllobacteriaceae</taxon>
        <taxon>Mesorhizobium</taxon>
    </lineage>
</organism>
<evidence type="ECO:0008006" key="4">
    <source>
        <dbReference type="Google" id="ProtNLM"/>
    </source>
</evidence>
<evidence type="ECO:0000313" key="3">
    <source>
        <dbReference type="Proteomes" id="UP000262379"/>
    </source>
</evidence>
<evidence type="ECO:0000256" key="1">
    <source>
        <dbReference type="SAM" id="Phobius"/>
    </source>
</evidence>
<reference evidence="3" key="1">
    <citation type="submission" date="2018-08" db="EMBL/GenBank/DDBJ databases">
        <authorList>
            <person name="Im W.T."/>
        </authorList>
    </citation>
    <scope>NUCLEOTIDE SEQUENCE [LARGE SCALE GENOMIC DNA]</scope>
    <source>
        <strain evidence="3">LA-28</strain>
    </source>
</reference>
<dbReference type="RefSeq" id="WP_116624352.1">
    <property type="nucleotide sequence ID" value="NZ_QURN01000009.1"/>
</dbReference>
<proteinExistence type="predicted"/>
<accession>A0A371XCZ8</accession>
<feature type="transmembrane region" description="Helical" evidence="1">
    <location>
        <begin position="82"/>
        <end position="101"/>
    </location>
</feature>
<protein>
    <recommendedName>
        <fullName evidence="4">DUF883 family protein</fullName>
    </recommendedName>
</protein>
<evidence type="ECO:0000313" key="2">
    <source>
        <dbReference type="EMBL" id="RFC67101.1"/>
    </source>
</evidence>